<dbReference type="InterPro" id="IPR022227">
    <property type="entry name" value="DUF3754"/>
</dbReference>
<proteinExistence type="predicted"/>
<sequence>MPPRNTFVRVPPEFYIPTPSNTVMRKLVQRIEGKPDKMLFIDFARRLEGCYRNSAYDEQKEMRRSYNLFTPGVSNATELAEMTEAQIRDYEDDFLERFHRIMERGNYLMLSQEQYDTALKEDYLFNVRAEINWSNLDGAAFVRFLNRHPELREGTRQPASISDRVLIYHRGVGVDRTQGLFMMEKIDSLLYRLGHTVVDWMKAAFHKPSFSKGTATAALHDDAEDDDNLDSSSWRYRKVERRNLQRMFNGLNLLSSVQLQEPTFKQMVILYRVRNPVTEASFSSGQPSADTVTSGPGASSSNLRQGQAVAPKNAKQDEHRPIMIKSFVDVPMADFEMVLPEKTIQMNPSDQIKIVVAVITCIAAIVFQIFDLEDYLPFGGSNYHTNATLSASSGSTFLPSETRASSEMAGLADALTNLASATASSVVAASATAAAYVKAAAMTSSDTSDALASHNVVQAAAAQFGASPEELADRMDATEDNVLWTLIGIIFTYLMKISFQISAQKDRYNLMMTRSIYHKSMDTQEGVMLYLTDSMLEQEFKEALLAYFFLWHKGDMTFDDLDKTCEQFLETLGATVDFEVEDAIDKLKRDGLVLEHRSGMLSALPLKDATARLHNKWVNHFSDRDVDCPYCPFIENC</sequence>
<keyword evidence="3" id="KW-1185">Reference proteome</keyword>
<reference evidence="3" key="1">
    <citation type="submission" date="2011-02" db="EMBL/GenBank/DDBJ databases">
        <title>The Genome Sequence of Capsaspora owczarzaki ATCC 30864.</title>
        <authorList>
            <person name="Russ C."/>
            <person name="Cuomo C."/>
            <person name="Burger G."/>
            <person name="Gray M.W."/>
            <person name="Holland P.W.H."/>
            <person name="King N."/>
            <person name="Lang F.B.F."/>
            <person name="Roger A.J."/>
            <person name="Ruiz-Trillo I."/>
            <person name="Young S.K."/>
            <person name="Zeng Q."/>
            <person name="Gargeya S."/>
            <person name="Alvarado L."/>
            <person name="Berlin A."/>
            <person name="Chapman S.B."/>
            <person name="Chen Z."/>
            <person name="Freedman E."/>
            <person name="Gellesch M."/>
            <person name="Goldberg J."/>
            <person name="Griggs A."/>
            <person name="Gujja S."/>
            <person name="Heilman E."/>
            <person name="Heiman D."/>
            <person name="Howarth C."/>
            <person name="Mehta T."/>
            <person name="Neiman D."/>
            <person name="Pearson M."/>
            <person name="Roberts A."/>
            <person name="Saif S."/>
            <person name="Shea T."/>
            <person name="Shenoy N."/>
            <person name="Sisk P."/>
            <person name="Stolte C."/>
            <person name="Sykes S."/>
            <person name="White J."/>
            <person name="Yandava C."/>
            <person name="Haas B."/>
            <person name="Nusbaum C."/>
            <person name="Birren B."/>
        </authorList>
    </citation>
    <scope>NUCLEOTIDE SEQUENCE</scope>
    <source>
        <strain evidence="3">ATCC 30864</strain>
    </source>
</reference>
<dbReference type="AlphaFoldDB" id="A0A0D2WLY5"/>
<dbReference type="PANTHER" id="PTHR33645">
    <property type="entry name" value="AMINOPEPTIDASE (DUF3754)"/>
    <property type="match status" value="1"/>
</dbReference>
<feature type="compositionally biased region" description="Polar residues" evidence="1">
    <location>
        <begin position="280"/>
        <end position="305"/>
    </location>
</feature>
<dbReference type="OMA" id="DQECKEM"/>
<gene>
    <name evidence="2" type="ORF">CAOG_002801</name>
</gene>
<dbReference type="RefSeq" id="XP_004348614.1">
    <property type="nucleotide sequence ID" value="XM_004348564.2"/>
</dbReference>
<organism evidence="2 3">
    <name type="scientific">Capsaspora owczarzaki (strain ATCC 30864)</name>
    <dbReference type="NCBI Taxonomy" id="595528"/>
    <lineage>
        <taxon>Eukaryota</taxon>
        <taxon>Filasterea</taxon>
        <taxon>Capsaspora</taxon>
    </lineage>
</organism>
<dbReference type="Proteomes" id="UP000008743">
    <property type="component" value="Unassembled WGS sequence"/>
</dbReference>
<evidence type="ECO:0000313" key="3">
    <source>
        <dbReference type="Proteomes" id="UP000008743"/>
    </source>
</evidence>
<accession>A0A0D2WLY5</accession>
<evidence type="ECO:0000256" key="1">
    <source>
        <dbReference type="SAM" id="MobiDB-lite"/>
    </source>
</evidence>
<dbReference type="EMBL" id="KE346363">
    <property type="protein sequence ID" value="KJE91705.1"/>
    <property type="molecule type" value="Genomic_DNA"/>
</dbReference>
<dbReference type="PhylomeDB" id="A0A0D2WLY5"/>
<feature type="region of interest" description="Disordered" evidence="1">
    <location>
        <begin position="280"/>
        <end position="317"/>
    </location>
</feature>
<name>A0A0D2WLY5_CAPO3</name>
<dbReference type="OrthoDB" id="2020015at2759"/>
<dbReference type="eggNOG" id="ENOG502QVBY">
    <property type="taxonomic scope" value="Eukaryota"/>
</dbReference>
<dbReference type="InParanoid" id="A0A0D2WLY5"/>
<protein>
    <submittedName>
        <fullName evidence="2">Uncharacterized protein</fullName>
    </submittedName>
</protein>
<dbReference type="PANTHER" id="PTHR33645:SF11">
    <property type="entry name" value="AMINOPEPTIDASE (DUF3754)"/>
    <property type="match status" value="1"/>
</dbReference>
<evidence type="ECO:0000313" key="2">
    <source>
        <dbReference type="EMBL" id="KJE91705.1"/>
    </source>
</evidence>
<dbReference type="Pfam" id="PF12576">
    <property type="entry name" value="DUF3754"/>
    <property type="match status" value="1"/>
</dbReference>